<proteinExistence type="predicted"/>
<dbReference type="KEGG" id="fcy:FRACYDRAFT_251455"/>
<name>A0A1E7EMN9_9STRA</name>
<keyword evidence="1" id="KW-0812">Transmembrane</keyword>
<evidence type="ECO:0000313" key="2">
    <source>
        <dbReference type="EMBL" id="OEU07171.1"/>
    </source>
</evidence>
<feature type="transmembrane region" description="Helical" evidence="1">
    <location>
        <begin position="7"/>
        <end position="28"/>
    </location>
</feature>
<dbReference type="AlphaFoldDB" id="A0A1E7EMN9"/>
<sequence length="150" mass="17694">MHRVDTWTGLWGASIPGGMGAVAFQIFLQRVHFWPFYVCSIVPCSTTPPIWLMFQIFYVYFDHMHKWKVSGCWKYDMLAKMTCLYSGGKNKMDDWVVFWCTMLALEPKEKLFTILFKVVHYSNHQICEIKMIPIRITKWYAPATSQHQLA</sequence>
<dbReference type="EMBL" id="KV784388">
    <property type="protein sequence ID" value="OEU07171.1"/>
    <property type="molecule type" value="Genomic_DNA"/>
</dbReference>
<keyword evidence="1" id="KW-1133">Transmembrane helix</keyword>
<keyword evidence="3" id="KW-1185">Reference proteome</keyword>
<evidence type="ECO:0000313" key="3">
    <source>
        <dbReference type="Proteomes" id="UP000095751"/>
    </source>
</evidence>
<feature type="transmembrane region" description="Helical" evidence="1">
    <location>
        <begin position="34"/>
        <end position="61"/>
    </location>
</feature>
<protein>
    <submittedName>
        <fullName evidence="2">Uncharacterized protein</fullName>
    </submittedName>
</protein>
<reference evidence="2 3" key="1">
    <citation type="submission" date="2016-09" db="EMBL/GenBank/DDBJ databases">
        <title>Extensive genetic diversity and differential bi-allelic expression allows diatom success in the polar Southern Ocean.</title>
        <authorList>
            <consortium name="DOE Joint Genome Institute"/>
            <person name="Mock T."/>
            <person name="Otillar R.P."/>
            <person name="Strauss J."/>
            <person name="Dupont C."/>
            <person name="Frickenhaus S."/>
            <person name="Maumus F."/>
            <person name="Mcmullan M."/>
            <person name="Sanges R."/>
            <person name="Schmutz J."/>
            <person name="Toseland A."/>
            <person name="Valas R."/>
            <person name="Veluchamy A."/>
            <person name="Ward B.J."/>
            <person name="Allen A."/>
            <person name="Barry K."/>
            <person name="Falciatore A."/>
            <person name="Ferrante M."/>
            <person name="Fortunato A.E."/>
            <person name="Gloeckner G."/>
            <person name="Gruber A."/>
            <person name="Hipkin R."/>
            <person name="Janech M."/>
            <person name="Kroth P."/>
            <person name="Leese F."/>
            <person name="Lindquist E."/>
            <person name="Lyon B.R."/>
            <person name="Martin J."/>
            <person name="Mayer C."/>
            <person name="Parker M."/>
            <person name="Quesneville H."/>
            <person name="Raymond J."/>
            <person name="Uhlig C."/>
            <person name="Valentin K.U."/>
            <person name="Worden A.Z."/>
            <person name="Armbrust E.V."/>
            <person name="Bowler C."/>
            <person name="Green B."/>
            <person name="Moulton V."/>
            <person name="Van Oosterhout C."/>
            <person name="Grigoriev I."/>
        </authorList>
    </citation>
    <scope>NUCLEOTIDE SEQUENCE [LARGE SCALE GENOMIC DNA]</scope>
    <source>
        <strain evidence="2 3">CCMP1102</strain>
    </source>
</reference>
<gene>
    <name evidence="2" type="ORF">FRACYDRAFT_251455</name>
</gene>
<keyword evidence="1" id="KW-0472">Membrane</keyword>
<dbReference type="Proteomes" id="UP000095751">
    <property type="component" value="Unassembled WGS sequence"/>
</dbReference>
<organism evidence="2 3">
    <name type="scientific">Fragilariopsis cylindrus CCMP1102</name>
    <dbReference type="NCBI Taxonomy" id="635003"/>
    <lineage>
        <taxon>Eukaryota</taxon>
        <taxon>Sar</taxon>
        <taxon>Stramenopiles</taxon>
        <taxon>Ochrophyta</taxon>
        <taxon>Bacillariophyta</taxon>
        <taxon>Bacillariophyceae</taxon>
        <taxon>Bacillariophycidae</taxon>
        <taxon>Bacillariales</taxon>
        <taxon>Bacillariaceae</taxon>
        <taxon>Fragilariopsis</taxon>
    </lineage>
</organism>
<evidence type="ECO:0000256" key="1">
    <source>
        <dbReference type="SAM" id="Phobius"/>
    </source>
</evidence>
<dbReference type="InParanoid" id="A0A1E7EMN9"/>
<accession>A0A1E7EMN9</accession>